<evidence type="ECO:0000256" key="9">
    <source>
        <dbReference type="ARBA" id="ARBA00023136"/>
    </source>
</evidence>
<feature type="transmembrane region" description="Helical" evidence="10">
    <location>
        <begin position="131"/>
        <end position="152"/>
    </location>
</feature>
<feature type="transmembrane region" description="Helical" evidence="10">
    <location>
        <begin position="41"/>
        <end position="66"/>
    </location>
</feature>
<evidence type="ECO:0000256" key="5">
    <source>
        <dbReference type="ARBA" id="ARBA00022475"/>
    </source>
</evidence>
<evidence type="ECO:0000256" key="10">
    <source>
        <dbReference type="RuleBase" id="RU363032"/>
    </source>
</evidence>
<dbReference type="NCBIfam" id="TIGR02141">
    <property type="entry name" value="modB_ABC"/>
    <property type="match status" value="1"/>
</dbReference>
<proteinExistence type="inferred from homology"/>
<evidence type="ECO:0000256" key="11">
    <source>
        <dbReference type="RuleBase" id="RU365097"/>
    </source>
</evidence>
<dbReference type="PANTHER" id="PTHR30183">
    <property type="entry name" value="MOLYBDENUM TRANSPORT SYSTEM PERMEASE PROTEIN MODB"/>
    <property type="match status" value="1"/>
</dbReference>
<dbReference type="InterPro" id="IPR035906">
    <property type="entry name" value="MetI-like_sf"/>
</dbReference>
<gene>
    <name evidence="13" type="ordered locus">SpiGrapes_1270</name>
</gene>
<name>G8QTB6_SPHPG</name>
<comment type="similarity">
    <text evidence="3 11">Belongs to the binding-protein-dependent transport system permease family. CysTW subfamily.</text>
</comment>
<dbReference type="GO" id="GO:0005886">
    <property type="term" value="C:plasma membrane"/>
    <property type="evidence" value="ECO:0007669"/>
    <property type="project" value="UniProtKB-SubCell"/>
</dbReference>
<feature type="transmembrane region" description="Helical" evidence="10">
    <location>
        <begin position="6"/>
        <end position="29"/>
    </location>
</feature>
<sequence length="218" mass="23421">MFDYSPLVISLRAAILATTLVFILGNIVARWSMGLKGAIATFVDTVLTLPLVLPPTVLGFFLLVLFGKNGPLGSLLGAFGGSVIFTWYATVLSAMVVSFPLMYRSARGAFEQVDKERIWAARTLGMKEPMIFLRIMIPEAWPGIAAGLVLSFSRALGEFGATLMIAGNIPGKTQTIPMAIYFATAGGDMKTAWVWVLVIVALSGLSLIALANFTRGRQ</sequence>
<comment type="subcellular location">
    <subcellularLocation>
        <location evidence="2 10">Cell membrane</location>
        <topology evidence="2 10">Multi-pass membrane protein</topology>
    </subcellularLocation>
</comment>
<evidence type="ECO:0000313" key="14">
    <source>
        <dbReference type="Proteomes" id="UP000005632"/>
    </source>
</evidence>
<feature type="transmembrane region" description="Helical" evidence="10">
    <location>
        <begin position="192"/>
        <end position="213"/>
    </location>
</feature>
<evidence type="ECO:0000256" key="8">
    <source>
        <dbReference type="ARBA" id="ARBA00022989"/>
    </source>
</evidence>
<evidence type="ECO:0000313" key="13">
    <source>
        <dbReference type="EMBL" id="AEV29083.1"/>
    </source>
</evidence>
<keyword evidence="9 10" id="KW-0472">Membrane</keyword>
<accession>G8QTB6</accession>
<dbReference type="PROSITE" id="PS50928">
    <property type="entry name" value="ABC_TM1"/>
    <property type="match status" value="1"/>
</dbReference>
<dbReference type="HOGENOM" id="CLU_016047_14_3_12"/>
<dbReference type="Pfam" id="PF00528">
    <property type="entry name" value="BPD_transp_1"/>
    <property type="match status" value="1"/>
</dbReference>
<keyword evidence="6 11" id="KW-0500">Molybdenum</keyword>
<evidence type="ECO:0000256" key="4">
    <source>
        <dbReference type="ARBA" id="ARBA00022448"/>
    </source>
</evidence>
<evidence type="ECO:0000256" key="7">
    <source>
        <dbReference type="ARBA" id="ARBA00022692"/>
    </source>
</evidence>
<dbReference type="STRING" id="158190.SpiGrapes_1270"/>
<protein>
    <recommendedName>
        <fullName evidence="11">Molybdenum transport system permease</fullName>
    </recommendedName>
</protein>
<dbReference type="CDD" id="cd06261">
    <property type="entry name" value="TM_PBP2"/>
    <property type="match status" value="1"/>
</dbReference>
<evidence type="ECO:0000256" key="3">
    <source>
        <dbReference type="ARBA" id="ARBA00007069"/>
    </source>
</evidence>
<comment type="function">
    <text evidence="1 11">Part of the binding-protein-dependent transport system for molybdenum; probably responsible for the translocation of the substrate across the membrane.</text>
</comment>
<dbReference type="AlphaFoldDB" id="G8QTB6"/>
<evidence type="ECO:0000256" key="2">
    <source>
        <dbReference type="ARBA" id="ARBA00004651"/>
    </source>
</evidence>
<dbReference type="InterPro" id="IPR011867">
    <property type="entry name" value="ModB_ABC"/>
</dbReference>
<dbReference type="KEGG" id="sgp:SpiGrapes_1270"/>
<evidence type="ECO:0000256" key="1">
    <source>
        <dbReference type="ARBA" id="ARBA00002949"/>
    </source>
</evidence>
<dbReference type="eggNOG" id="COG4149">
    <property type="taxonomic scope" value="Bacteria"/>
</dbReference>
<keyword evidence="14" id="KW-1185">Reference proteome</keyword>
<dbReference type="InterPro" id="IPR000515">
    <property type="entry name" value="MetI-like"/>
</dbReference>
<keyword evidence="8 10" id="KW-1133">Transmembrane helix</keyword>
<dbReference type="SUPFAM" id="SSF161098">
    <property type="entry name" value="MetI-like"/>
    <property type="match status" value="1"/>
</dbReference>
<feature type="transmembrane region" description="Helical" evidence="10">
    <location>
        <begin position="72"/>
        <end position="97"/>
    </location>
</feature>
<dbReference type="GO" id="GO:0015098">
    <property type="term" value="F:molybdate ion transmembrane transporter activity"/>
    <property type="evidence" value="ECO:0007669"/>
    <property type="project" value="UniProtKB-UniRule"/>
</dbReference>
<dbReference type="OrthoDB" id="9795403at2"/>
<organism evidence="13 14">
    <name type="scientific">Sphaerochaeta pleomorpha (strain ATCC BAA-1885 / DSM 22778 / Grapes)</name>
    <dbReference type="NCBI Taxonomy" id="158190"/>
    <lineage>
        <taxon>Bacteria</taxon>
        <taxon>Pseudomonadati</taxon>
        <taxon>Spirochaetota</taxon>
        <taxon>Spirochaetia</taxon>
        <taxon>Spirochaetales</taxon>
        <taxon>Sphaerochaetaceae</taxon>
        <taxon>Sphaerochaeta</taxon>
    </lineage>
</organism>
<keyword evidence="4 10" id="KW-0813">Transport</keyword>
<dbReference type="PANTHER" id="PTHR30183:SF3">
    <property type="entry name" value="MOLYBDENUM TRANSPORT SYSTEM PERMEASE PROTEIN MODB"/>
    <property type="match status" value="1"/>
</dbReference>
<dbReference type="Gene3D" id="1.10.3720.10">
    <property type="entry name" value="MetI-like"/>
    <property type="match status" value="1"/>
</dbReference>
<keyword evidence="7 10" id="KW-0812">Transmembrane</keyword>
<dbReference type="RefSeq" id="WP_014269932.1">
    <property type="nucleotide sequence ID" value="NC_016633.1"/>
</dbReference>
<dbReference type="EMBL" id="CP003155">
    <property type="protein sequence ID" value="AEV29083.1"/>
    <property type="molecule type" value="Genomic_DNA"/>
</dbReference>
<reference evidence="13 14" key="1">
    <citation type="submission" date="2011-11" db="EMBL/GenBank/DDBJ databases">
        <title>Complete sequence of Spirochaeta sp. grapes.</title>
        <authorList>
            <consortium name="US DOE Joint Genome Institute"/>
            <person name="Lucas S."/>
            <person name="Han J."/>
            <person name="Lapidus A."/>
            <person name="Cheng J.-F."/>
            <person name="Goodwin L."/>
            <person name="Pitluck S."/>
            <person name="Peters L."/>
            <person name="Ovchinnikova G."/>
            <person name="Munk A.C."/>
            <person name="Detter J.C."/>
            <person name="Han C."/>
            <person name="Tapia R."/>
            <person name="Land M."/>
            <person name="Hauser L."/>
            <person name="Kyrpides N."/>
            <person name="Ivanova N."/>
            <person name="Pagani I."/>
            <person name="Ritalahtilisa K."/>
            <person name="Loeffler F."/>
            <person name="Woyke T."/>
        </authorList>
    </citation>
    <scope>NUCLEOTIDE SEQUENCE [LARGE SCALE GENOMIC DNA]</scope>
    <source>
        <strain evidence="14">ATCC BAA-1885 / DSM 22778 / Grapes</strain>
    </source>
</reference>
<keyword evidence="5 11" id="KW-1003">Cell membrane</keyword>
<evidence type="ECO:0000256" key="6">
    <source>
        <dbReference type="ARBA" id="ARBA00022505"/>
    </source>
</evidence>
<feature type="domain" description="ABC transmembrane type-1" evidence="12">
    <location>
        <begin position="7"/>
        <end position="209"/>
    </location>
</feature>
<dbReference type="Proteomes" id="UP000005632">
    <property type="component" value="Chromosome"/>
</dbReference>
<evidence type="ECO:0000259" key="12">
    <source>
        <dbReference type="PROSITE" id="PS50928"/>
    </source>
</evidence>